<sequence>MQTLSFDIVLFFCNLFALIRENVVVVSSGQNTRVCDTSEAYFDHPETNKNCRIDKDLNVSVNEIAKNHGFILEKHTVETDDRYQLTTFRLKKIDKNYGNKVIFLQHGLMADFTSFIFNGNNSIAFFFGNLGYDVWLGNYRDTEYCSHKYLKRTDPKYWEFSIDDNGFYDLSANFKYIYKKVNKKIIYIGHSMGGTGMGVYASSKNKEAQKFIEQAIVVCPIFHIKHPTGSLFGEYSPIAMLLMELSKLANYPVLLPEGSVPYRFISDFCMGSLNKLRFCLMVFGTVSGPIKYDADRTPFALKVLKNGNYNSVMQYIQFGRSGEFQKFDYGKKKNMVLYNSTVPPSYNLSNINIPMTLIYGQTDKLANKEDIIYDYNNFKKGNWEIYGIPYNHIDILFSRDVVDKFYPLLLNSIKRI</sequence>
<accession>A0A6J2YEH9</accession>
<keyword evidence="2 9" id="KW-0732">Signal</keyword>
<feature type="domain" description="Partial AB-hydrolase lipase" evidence="10">
    <location>
        <begin position="61"/>
        <end position="119"/>
    </location>
</feature>
<dbReference type="Proteomes" id="UP000504635">
    <property type="component" value="Unplaced"/>
</dbReference>
<comment type="similarity">
    <text evidence="1 7">Belongs to the AB hydrolase superfamily. Lipase family.</text>
</comment>
<dbReference type="InParanoid" id="A0A6J2YEH9"/>
<dbReference type="GO" id="GO:0016042">
    <property type="term" value="P:lipid catabolic process"/>
    <property type="evidence" value="ECO:0007669"/>
    <property type="project" value="UniProtKB-KW"/>
</dbReference>
<dbReference type="PIRSF" id="PIRSF000862">
    <property type="entry name" value="Steryl_ester_lip"/>
    <property type="match status" value="1"/>
</dbReference>
<dbReference type="PANTHER" id="PTHR11005">
    <property type="entry name" value="LYSOSOMAL ACID LIPASE-RELATED"/>
    <property type="match status" value="1"/>
</dbReference>
<evidence type="ECO:0000256" key="4">
    <source>
        <dbReference type="ARBA" id="ARBA00022963"/>
    </source>
</evidence>
<feature type="chain" id="PRO_5027096640" description="Lipase" evidence="9">
    <location>
        <begin position="22"/>
        <end position="416"/>
    </location>
</feature>
<dbReference type="InterPro" id="IPR025483">
    <property type="entry name" value="Lipase_euk"/>
</dbReference>
<dbReference type="GeneID" id="115886694"/>
<dbReference type="KEGG" id="soy:115886694"/>
<evidence type="ECO:0000256" key="3">
    <source>
        <dbReference type="ARBA" id="ARBA00022801"/>
    </source>
</evidence>
<protein>
    <recommendedName>
        <fullName evidence="7">Lipase</fullName>
    </recommendedName>
</protein>
<evidence type="ECO:0000256" key="9">
    <source>
        <dbReference type="SAM" id="SignalP"/>
    </source>
</evidence>
<keyword evidence="6" id="KW-0325">Glycoprotein</keyword>
<dbReference type="InterPro" id="IPR029058">
    <property type="entry name" value="AB_hydrolase_fold"/>
</dbReference>
<dbReference type="Gene3D" id="3.40.50.1820">
    <property type="entry name" value="alpha/beta hydrolase"/>
    <property type="match status" value="1"/>
</dbReference>
<dbReference type="AlphaFoldDB" id="A0A6J2YEH9"/>
<evidence type="ECO:0000256" key="2">
    <source>
        <dbReference type="ARBA" id="ARBA00022729"/>
    </source>
</evidence>
<keyword evidence="4 7" id="KW-0442">Lipid degradation</keyword>
<feature type="active site" description="Nucleophile" evidence="8">
    <location>
        <position position="191"/>
    </location>
</feature>
<proteinExistence type="inferred from homology"/>
<dbReference type="OrthoDB" id="9974421at2759"/>
<evidence type="ECO:0000259" key="10">
    <source>
        <dbReference type="Pfam" id="PF04083"/>
    </source>
</evidence>
<keyword evidence="3 7" id="KW-0378">Hydrolase</keyword>
<organism evidence="11 12">
    <name type="scientific">Sitophilus oryzae</name>
    <name type="common">Rice weevil</name>
    <name type="synonym">Curculio oryzae</name>
    <dbReference type="NCBI Taxonomy" id="7048"/>
    <lineage>
        <taxon>Eukaryota</taxon>
        <taxon>Metazoa</taxon>
        <taxon>Ecdysozoa</taxon>
        <taxon>Arthropoda</taxon>
        <taxon>Hexapoda</taxon>
        <taxon>Insecta</taxon>
        <taxon>Pterygota</taxon>
        <taxon>Neoptera</taxon>
        <taxon>Endopterygota</taxon>
        <taxon>Coleoptera</taxon>
        <taxon>Polyphaga</taxon>
        <taxon>Cucujiformia</taxon>
        <taxon>Curculionidae</taxon>
        <taxon>Dryophthorinae</taxon>
        <taxon>Sitophilus</taxon>
    </lineage>
</organism>
<dbReference type="Pfam" id="PF04083">
    <property type="entry name" value="Abhydro_lipase"/>
    <property type="match status" value="1"/>
</dbReference>
<evidence type="ECO:0000256" key="1">
    <source>
        <dbReference type="ARBA" id="ARBA00010701"/>
    </source>
</evidence>
<keyword evidence="11" id="KW-1185">Reference proteome</keyword>
<evidence type="ECO:0000313" key="11">
    <source>
        <dbReference type="Proteomes" id="UP000504635"/>
    </source>
</evidence>
<dbReference type="FunFam" id="3.40.50.1820:FF:000057">
    <property type="entry name" value="Lipase"/>
    <property type="match status" value="1"/>
</dbReference>
<dbReference type="InterPro" id="IPR006693">
    <property type="entry name" value="AB_hydrolase_lipase"/>
</dbReference>
<evidence type="ECO:0000256" key="8">
    <source>
        <dbReference type="PIRSR" id="PIRSR000862-1"/>
    </source>
</evidence>
<keyword evidence="5" id="KW-0443">Lipid metabolism</keyword>
<evidence type="ECO:0000313" key="12">
    <source>
        <dbReference type="RefSeq" id="XP_030761817.1"/>
    </source>
</evidence>
<feature type="active site" description="Charge relay system" evidence="8">
    <location>
        <position position="392"/>
    </location>
</feature>
<reference evidence="12" key="1">
    <citation type="submission" date="2025-08" db="UniProtKB">
        <authorList>
            <consortium name="RefSeq"/>
        </authorList>
    </citation>
    <scope>IDENTIFICATION</scope>
    <source>
        <tissue evidence="12">Gonads</tissue>
    </source>
</reference>
<dbReference type="RefSeq" id="XP_030761817.1">
    <property type="nucleotide sequence ID" value="XM_030905957.1"/>
</dbReference>
<gene>
    <name evidence="12" type="primary">LOC115886694</name>
</gene>
<evidence type="ECO:0000256" key="6">
    <source>
        <dbReference type="ARBA" id="ARBA00023180"/>
    </source>
</evidence>
<dbReference type="GO" id="GO:0016788">
    <property type="term" value="F:hydrolase activity, acting on ester bonds"/>
    <property type="evidence" value="ECO:0007669"/>
    <property type="project" value="InterPro"/>
</dbReference>
<evidence type="ECO:0000256" key="7">
    <source>
        <dbReference type="PIRNR" id="PIRNR000862"/>
    </source>
</evidence>
<evidence type="ECO:0000256" key="5">
    <source>
        <dbReference type="ARBA" id="ARBA00023098"/>
    </source>
</evidence>
<feature type="signal peptide" evidence="9">
    <location>
        <begin position="1"/>
        <end position="21"/>
    </location>
</feature>
<feature type="active site" description="Charge relay system" evidence="8">
    <location>
        <position position="363"/>
    </location>
</feature>
<dbReference type="SUPFAM" id="SSF53474">
    <property type="entry name" value="alpha/beta-Hydrolases"/>
    <property type="match status" value="1"/>
</dbReference>
<name>A0A6J2YEH9_SITOR</name>